<evidence type="ECO:0000313" key="2">
    <source>
        <dbReference type="EMBL" id="BCK58218.1"/>
    </source>
</evidence>
<feature type="domain" description="Acyl-CoA thioesterase-like C-terminal" evidence="1">
    <location>
        <begin position="21"/>
        <end position="91"/>
    </location>
</feature>
<organism evidence="2 3">
    <name type="scientific">Nocardia wallacei</name>
    <dbReference type="NCBI Taxonomy" id="480035"/>
    <lineage>
        <taxon>Bacteria</taxon>
        <taxon>Bacillati</taxon>
        <taxon>Actinomycetota</taxon>
        <taxon>Actinomycetes</taxon>
        <taxon>Mycobacteriales</taxon>
        <taxon>Nocardiaceae</taxon>
        <taxon>Nocardia</taxon>
    </lineage>
</organism>
<dbReference type="Proteomes" id="UP000516173">
    <property type="component" value="Chromosome"/>
</dbReference>
<gene>
    <name evidence="2" type="ORF">NWFMUON74_59900</name>
</gene>
<evidence type="ECO:0000259" key="1">
    <source>
        <dbReference type="Pfam" id="PF20789"/>
    </source>
</evidence>
<proteinExistence type="predicted"/>
<sequence length="97" mass="10770">MGRVAVEILGPIAPLRAEARVSRAGRSVELMDWDGYLFINTDLTVMLHREPIGNWVCLDAATYPERSGLGLAESRLYDEKGPVGRGTETLFIAPRKR</sequence>
<dbReference type="KEGG" id="nwl:NWFMUON74_59900"/>
<accession>A0A7G1KSI8</accession>
<dbReference type="AlphaFoldDB" id="A0A7G1KSI8"/>
<dbReference type="InterPro" id="IPR049450">
    <property type="entry name" value="ACOT8-like_C"/>
</dbReference>
<name>A0A7G1KSI8_9NOCA</name>
<evidence type="ECO:0000313" key="3">
    <source>
        <dbReference type="Proteomes" id="UP000516173"/>
    </source>
</evidence>
<keyword evidence="3" id="KW-1185">Reference proteome</keyword>
<dbReference type="EMBL" id="AP023396">
    <property type="protein sequence ID" value="BCK58218.1"/>
    <property type="molecule type" value="Genomic_DNA"/>
</dbReference>
<protein>
    <recommendedName>
        <fullName evidence="1">Acyl-CoA thioesterase-like C-terminal domain-containing protein</fullName>
    </recommendedName>
</protein>
<dbReference type="Pfam" id="PF20789">
    <property type="entry name" value="4HBT_3C"/>
    <property type="match status" value="1"/>
</dbReference>
<reference evidence="2 3" key="1">
    <citation type="submission" date="2020-08" db="EMBL/GenBank/DDBJ databases">
        <title>Genome Sequencing of Nocardia wallacei strain FMUON74 and assembly.</title>
        <authorList>
            <person name="Toyokawa M."/>
            <person name="Uesaka K."/>
        </authorList>
    </citation>
    <scope>NUCLEOTIDE SEQUENCE [LARGE SCALE GENOMIC DNA]</scope>
    <source>
        <strain evidence="2 3">FMUON74</strain>
    </source>
</reference>